<evidence type="ECO:0000256" key="1">
    <source>
        <dbReference type="ARBA" id="ARBA00009437"/>
    </source>
</evidence>
<reference evidence="6 7" key="1">
    <citation type="submission" date="2018-07" db="EMBL/GenBank/DDBJ databases">
        <authorList>
            <person name="Peeters C."/>
        </authorList>
    </citation>
    <scope>NUCLEOTIDE SEQUENCE [LARGE SCALE GENOMIC DNA]</scope>
    <source>
        <strain evidence="6 7">LMG 3411</strain>
    </source>
</reference>
<dbReference type="OrthoDB" id="464481at2"/>
<dbReference type="AlphaFoldDB" id="A0A446CGX3"/>
<protein>
    <submittedName>
        <fullName evidence="6">HTH-type transcriptional regulator GltR</fullName>
    </submittedName>
</protein>
<dbReference type="SUPFAM" id="SSF53850">
    <property type="entry name" value="Periplasmic binding protein-like II"/>
    <property type="match status" value="1"/>
</dbReference>
<sequence>MRDLRNFETFYWVARSGGFRAAAIKLHTTQPAVSARIAQLEQELGVNLFDPNNRRASLTARGSMLLTYVERILRLKDEMMSAVADPTAMRGKFTIGVSETLVYTWLSDLIESISTDFPNITIDLSVDTTPEITRRLLALDVDLALMAEPLDHANACSEQLCSYPFRFIAAPRFARACDTPEDEVALFSQQPIITYPASTVTSAALAVNVCRTLELADIRLWGMASIHTIVDMVKAGHGIGALSPVNVKKELDAGSLVILDSRVKLPDFAFHAVYLGGANAHLKQSICARAHLAANAYGQGPA</sequence>
<dbReference type="PROSITE" id="PS50931">
    <property type="entry name" value="HTH_LYSR"/>
    <property type="match status" value="1"/>
</dbReference>
<feature type="domain" description="HTH lysR-type" evidence="5">
    <location>
        <begin position="1"/>
        <end position="59"/>
    </location>
</feature>
<dbReference type="InterPro" id="IPR000847">
    <property type="entry name" value="LysR_HTH_N"/>
</dbReference>
<keyword evidence="4" id="KW-0804">Transcription</keyword>
<keyword evidence="2" id="KW-0805">Transcription regulation</keyword>
<dbReference type="InterPro" id="IPR036388">
    <property type="entry name" value="WH-like_DNA-bd_sf"/>
</dbReference>
<dbReference type="InterPro" id="IPR005119">
    <property type="entry name" value="LysR_subst-bd"/>
</dbReference>
<dbReference type="RefSeq" id="WP_129528051.1">
    <property type="nucleotide sequence ID" value="NZ_UFQB01000011.1"/>
</dbReference>
<dbReference type="InterPro" id="IPR036390">
    <property type="entry name" value="WH_DNA-bd_sf"/>
</dbReference>
<comment type="similarity">
    <text evidence="1">Belongs to the LysR transcriptional regulatory family.</text>
</comment>
<evidence type="ECO:0000256" key="3">
    <source>
        <dbReference type="ARBA" id="ARBA00023125"/>
    </source>
</evidence>
<dbReference type="Gene3D" id="3.40.190.10">
    <property type="entry name" value="Periplasmic binding protein-like II"/>
    <property type="match status" value="2"/>
</dbReference>
<dbReference type="PRINTS" id="PR00039">
    <property type="entry name" value="HTHLYSR"/>
</dbReference>
<evidence type="ECO:0000256" key="2">
    <source>
        <dbReference type="ARBA" id="ARBA00023015"/>
    </source>
</evidence>
<dbReference type="EMBL" id="UFQB01000011">
    <property type="protein sequence ID" value="SSW67061.1"/>
    <property type="molecule type" value="Genomic_DNA"/>
</dbReference>
<proteinExistence type="inferred from homology"/>
<name>A0A446CGX3_9BURK</name>
<dbReference type="PANTHER" id="PTHR30126">
    <property type="entry name" value="HTH-TYPE TRANSCRIPTIONAL REGULATOR"/>
    <property type="match status" value="1"/>
</dbReference>
<dbReference type="Gene3D" id="1.10.10.10">
    <property type="entry name" value="Winged helix-like DNA-binding domain superfamily/Winged helix DNA-binding domain"/>
    <property type="match status" value="1"/>
</dbReference>
<dbReference type="Proteomes" id="UP000289184">
    <property type="component" value="Unassembled WGS sequence"/>
</dbReference>
<evidence type="ECO:0000256" key="4">
    <source>
        <dbReference type="ARBA" id="ARBA00023163"/>
    </source>
</evidence>
<keyword evidence="7" id="KW-1185">Reference proteome</keyword>
<dbReference type="GO" id="GO:0000976">
    <property type="term" value="F:transcription cis-regulatory region binding"/>
    <property type="evidence" value="ECO:0007669"/>
    <property type="project" value="TreeGrafter"/>
</dbReference>
<keyword evidence="3" id="KW-0238">DNA-binding</keyword>
<dbReference type="FunFam" id="1.10.10.10:FF:000001">
    <property type="entry name" value="LysR family transcriptional regulator"/>
    <property type="match status" value="1"/>
</dbReference>
<dbReference type="GO" id="GO:0003700">
    <property type="term" value="F:DNA-binding transcription factor activity"/>
    <property type="evidence" value="ECO:0007669"/>
    <property type="project" value="InterPro"/>
</dbReference>
<evidence type="ECO:0000313" key="7">
    <source>
        <dbReference type="Proteomes" id="UP000289184"/>
    </source>
</evidence>
<dbReference type="PANTHER" id="PTHR30126:SF77">
    <property type="entry name" value="TRANSCRIPTIONAL REGULATORY PROTEIN"/>
    <property type="match status" value="1"/>
</dbReference>
<accession>A0A446CGX3</accession>
<evidence type="ECO:0000259" key="5">
    <source>
        <dbReference type="PROSITE" id="PS50931"/>
    </source>
</evidence>
<gene>
    <name evidence="6" type="primary">gltR_5</name>
    <name evidence="6" type="ORF">AGI3411_02860</name>
</gene>
<organism evidence="6 7">
    <name type="scientific">Achromobacter agilis</name>
    <dbReference type="NCBI Taxonomy" id="1353888"/>
    <lineage>
        <taxon>Bacteria</taxon>
        <taxon>Pseudomonadati</taxon>
        <taxon>Pseudomonadota</taxon>
        <taxon>Betaproteobacteria</taxon>
        <taxon>Burkholderiales</taxon>
        <taxon>Alcaligenaceae</taxon>
        <taxon>Achromobacter</taxon>
    </lineage>
</organism>
<evidence type="ECO:0000313" key="6">
    <source>
        <dbReference type="EMBL" id="SSW67061.1"/>
    </source>
</evidence>
<dbReference type="CDD" id="cd05466">
    <property type="entry name" value="PBP2_LTTR_substrate"/>
    <property type="match status" value="1"/>
</dbReference>
<dbReference type="SUPFAM" id="SSF46785">
    <property type="entry name" value="Winged helix' DNA-binding domain"/>
    <property type="match status" value="1"/>
</dbReference>
<dbReference type="Pfam" id="PF03466">
    <property type="entry name" value="LysR_substrate"/>
    <property type="match status" value="1"/>
</dbReference>
<dbReference type="Pfam" id="PF00126">
    <property type="entry name" value="HTH_1"/>
    <property type="match status" value="1"/>
</dbReference>